<dbReference type="Proteomes" id="UP000237000">
    <property type="component" value="Unassembled WGS sequence"/>
</dbReference>
<gene>
    <name evidence="1" type="ORF">TorRG33x02_173910</name>
</gene>
<protein>
    <submittedName>
        <fullName evidence="1">Uncharacterized protein</fullName>
    </submittedName>
</protein>
<dbReference type="EMBL" id="JXTC01000125">
    <property type="protein sequence ID" value="PON86865.1"/>
    <property type="molecule type" value="Genomic_DNA"/>
</dbReference>
<name>A0A2P5EN17_TREOI</name>
<dbReference type="InParanoid" id="A0A2P5EN17"/>
<dbReference type="AlphaFoldDB" id="A0A2P5EN17"/>
<evidence type="ECO:0000313" key="2">
    <source>
        <dbReference type="Proteomes" id="UP000237000"/>
    </source>
</evidence>
<organism evidence="1 2">
    <name type="scientific">Trema orientale</name>
    <name type="common">Charcoal tree</name>
    <name type="synonym">Celtis orientalis</name>
    <dbReference type="NCBI Taxonomy" id="63057"/>
    <lineage>
        <taxon>Eukaryota</taxon>
        <taxon>Viridiplantae</taxon>
        <taxon>Streptophyta</taxon>
        <taxon>Embryophyta</taxon>
        <taxon>Tracheophyta</taxon>
        <taxon>Spermatophyta</taxon>
        <taxon>Magnoliopsida</taxon>
        <taxon>eudicotyledons</taxon>
        <taxon>Gunneridae</taxon>
        <taxon>Pentapetalae</taxon>
        <taxon>rosids</taxon>
        <taxon>fabids</taxon>
        <taxon>Rosales</taxon>
        <taxon>Cannabaceae</taxon>
        <taxon>Trema</taxon>
    </lineage>
</organism>
<sequence length="74" mass="8346">MSRRLQPRTHFWANREASSSREAIFRSLDHEGGANVVRCLGRRALGLMASSVTCVQRHDGSQDSAIHTKYHILL</sequence>
<reference evidence="2" key="1">
    <citation type="submission" date="2016-06" db="EMBL/GenBank/DDBJ databases">
        <title>Parallel loss of symbiosis genes in relatives of nitrogen-fixing non-legume Parasponia.</title>
        <authorList>
            <person name="Van Velzen R."/>
            <person name="Holmer R."/>
            <person name="Bu F."/>
            <person name="Rutten L."/>
            <person name="Van Zeijl A."/>
            <person name="Liu W."/>
            <person name="Santuari L."/>
            <person name="Cao Q."/>
            <person name="Sharma T."/>
            <person name="Shen D."/>
            <person name="Roswanjaya Y."/>
            <person name="Wardhani T."/>
            <person name="Kalhor M.S."/>
            <person name="Jansen J."/>
            <person name="Van den Hoogen J."/>
            <person name="Gungor B."/>
            <person name="Hartog M."/>
            <person name="Hontelez J."/>
            <person name="Verver J."/>
            <person name="Yang W.-C."/>
            <person name="Schijlen E."/>
            <person name="Repin R."/>
            <person name="Schilthuizen M."/>
            <person name="Schranz E."/>
            <person name="Heidstra R."/>
            <person name="Miyata K."/>
            <person name="Fedorova E."/>
            <person name="Kohlen W."/>
            <person name="Bisseling T."/>
            <person name="Smit S."/>
            <person name="Geurts R."/>
        </authorList>
    </citation>
    <scope>NUCLEOTIDE SEQUENCE [LARGE SCALE GENOMIC DNA]</scope>
    <source>
        <strain evidence="2">cv. RG33-2</strain>
    </source>
</reference>
<dbReference type="OrthoDB" id="1750620at2759"/>
<proteinExistence type="predicted"/>
<keyword evidence="2" id="KW-1185">Reference proteome</keyword>
<dbReference type="AntiFam" id="ANF00034">
    <property type="entry name" value="Antisense to 5.8S rRNA"/>
</dbReference>
<evidence type="ECO:0000313" key="1">
    <source>
        <dbReference type="EMBL" id="PON86865.1"/>
    </source>
</evidence>
<accession>A0A2P5EN17</accession>
<comment type="caution">
    <text evidence="1">The sequence shown here is derived from an EMBL/GenBank/DDBJ whole genome shotgun (WGS) entry which is preliminary data.</text>
</comment>
<dbReference type="PANTHER" id="PTHR33205">
    <property type="entry name" value="TRANSMEMBRANE PROTEIN"/>
    <property type="match status" value="1"/>
</dbReference>
<dbReference type="PANTHER" id="PTHR33205:SF1">
    <property type="entry name" value="TRANSMEMBRANE PROTEIN"/>
    <property type="match status" value="1"/>
</dbReference>